<dbReference type="GO" id="GO:0005829">
    <property type="term" value="C:cytosol"/>
    <property type="evidence" value="ECO:0007669"/>
    <property type="project" value="TreeGrafter"/>
</dbReference>
<dbReference type="GO" id="GO:0042147">
    <property type="term" value="P:retrograde transport, endosome to Golgi"/>
    <property type="evidence" value="ECO:0007669"/>
    <property type="project" value="TreeGrafter"/>
</dbReference>
<dbReference type="GO" id="GO:0006886">
    <property type="term" value="P:intracellular protein transport"/>
    <property type="evidence" value="ECO:0007669"/>
    <property type="project" value="InterPro"/>
</dbReference>
<dbReference type="InterPro" id="IPR040096">
    <property type="entry name" value="Ric1"/>
</dbReference>
<dbReference type="GO" id="GO:0034066">
    <property type="term" value="C:Ric1-Rgp1 guanyl-nucleotide exchange factor complex"/>
    <property type="evidence" value="ECO:0007669"/>
    <property type="project" value="InterPro"/>
</dbReference>
<name>A0A2P6SHR5_ROSCH</name>
<keyword evidence="2" id="KW-1185">Reference proteome</keyword>
<comment type="caution">
    <text evidence="1">The sequence shown here is derived from an EMBL/GenBank/DDBJ whole genome shotgun (WGS) entry which is preliminary data.</text>
</comment>
<reference evidence="1 2" key="1">
    <citation type="journal article" date="2018" name="Nat. Genet.">
        <title>The Rosa genome provides new insights in the design of modern roses.</title>
        <authorList>
            <person name="Bendahmane M."/>
        </authorList>
    </citation>
    <scope>NUCLEOTIDE SEQUENCE [LARGE SCALE GENOMIC DNA]</scope>
    <source>
        <strain evidence="2">cv. Old Blush</strain>
    </source>
</reference>
<dbReference type="STRING" id="74649.A0A2P6SHR5"/>
<evidence type="ECO:0008006" key="3">
    <source>
        <dbReference type="Google" id="ProtNLM"/>
    </source>
</evidence>
<dbReference type="Proteomes" id="UP000238479">
    <property type="component" value="Chromosome 1"/>
</dbReference>
<dbReference type="PANTHER" id="PTHR22746:SF10">
    <property type="entry name" value="GUANINE NUCLEOTIDE EXCHANGE FACTOR SUBUNIT RIC1"/>
    <property type="match status" value="1"/>
</dbReference>
<gene>
    <name evidence="1" type="ORF">RchiOBHm_Chr1g0356901</name>
</gene>
<protein>
    <recommendedName>
        <fullName evidence="3">Transcription factor WD40-like family</fullName>
    </recommendedName>
</protein>
<dbReference type="Gramene" id="PRQ58221">
    <property type="protein sequence ID" value="PRQ58221"/>
    <property type="gene ID" value="RchiOBHm_Chr1g0356901"/>
</dbReference>
<evidence type="ECO:0000313" key="1">
    <source>
        <dbReference type="EMBL" id="PRQ58221.1"/>
    </source>
</evidence>
<organism evidence="1 2">
    <name type="scientific">Rosa chinensis</name>
    <name type="common">China rose</name>
    <dbReference type="NCBI Taxonomy" id="74649"/>
    <lineage>
        <taxon>Eukaryota</taxon>
        <taxon>Viridiplantae</taxon>
        <taxon>Streptophyta</taxon>
        <taxon>Embryophyta</taxon>
        <taxon>Tracheophyta</taxon>
        <taxon>Spermatophyta</taxon>
        <taxon>Magnoliopsida</taxon>
        <taxon>eudicotyledons</taxon>
        <taxon>Gunneridae</taxon>
        <taxon>Pentapetalae</taxon>
        <taxon>rosids</taxon>
        <taxon>fabids</taxon>
        <taxon>Rosales</taxon>
        <taxon>Rosaceae</taxon>
        <taxon>Rosoideae</taxon>
        <taxon>Rosoideae incertae sedis</taxon>
        <taxon>Rosa</taxon>
    </lineage>
</organism>
<dbReference type="EMBL" id="PDCK01000039">
    <property type="protein sequence ID" value="PRQ58221.1"/>
    <property type="molecule type" value="Genomic_DNA"/>
</dbReference>
<dbReference type="GO" id="GO:0000139">
    <property type="term" value="C:Golgi membrane"/>
    <property type="evidence" value="ECO:0007669"/>
    <property type="project" value="TreeGrafter"/>
</dbReference>
<proteinExistence type="predicted"/>
<sequence length="79" mass="9441">MVSYISQNWSVQHVVASKDGMYLAIADLHGLIMYNTIQEVVYLETLLRNRRFRAKFCYGYELLFYPRYHLDQSSLLCRK</sequence>
<dbReference type="PANTHER" id="PTHR22746">
    <property type="entry name" value="RAB6A-GEF COMPLEX PARTNER PROTEIN 1"/>
    <property type="match status" value="1"/>
</dbReference>
<accession>A0A2P6SHR5</accession>
<dbReference type="AlphaFoldDB" id="A0A2P6SHR5"/>
<evidence type="ECO:0000313" key="2">
    <source>
        <dbReference type="Proteomes" id="UP000238479"/>
    </source>
</evidence>